<geneLocation type="plasmid" evidence="2">
    <name>psv326-1</name>
</geneLocation>
<organism evidence="1 2">
    <name type="scientific">Fermentimicrarchaeum limneticum</name>
    <dbReference type="NCBI Taxonomy" id="2795018"/>
    <lineage>
        <taxon>Archaea</taxon>
        <taxon>Candidatus Micrarchaeota</taxon>
        <taxon>Candidatus Fermentimicrarchaeales</taxon>
        <taxon>Candidatus Fermentimicrarchaeaceae</taxon>
        <taxon>Candidatus Fermentimicrarchaeum</taxon>
    </lineage>
</organism>
<dbReference type="Proteomes" id="UP000510821">
    <property type="component" value="Plasmid pSv326-1"/>
</dbReference>
<evidence type="ECO:0000313" key="2">
    <source>
        <dbReference type="Proteomes" id="UP000510821"/>
    </source>
</evidence>
<evidence type="ECO:0000313" key="1">
    <source>
        <dbReference type="EMBL" id="QLJ53512.1"/>
    </source>
</evidence>
<accession>A0A7D5XIG9</accession>
<keyword evidence="1" id="KW-0614">Plasmid</keyword>
<name>A0A7D5XIG9_FERL1</name>
<gene>
    <name evidence="1" type="ORF">Sv326_1337</name>
</gene>
<sequence length="109" mass="12676">MENAITMSDNYRSGFMIRVKKTNGKTNSVWLELSSHNDKLATTLDELQKLVKDLNMEEEVRFSEKPKAAEPKVYMCTSCGYTMPAFPEHPQVGRYYCPQCNKWVNFQKK</sequence>
<protein>
    <submittedName>
        <fullName evidence="1">Uncharacterized protein</fullName>
    </submittedName>
</protein>
<proteinExistence type="predicted"/>
<dbReference type="EMBL" id="CP058999">
    <property type="protein sequence ID" value="QLJ53512.1"/>
    <property type="molecule type" value="Genomic_DNA"/>
</dbReference>
<reference evidence="2" key="1">
    <citation type="submission" date="2020-07" db="EMBL/GenBank/DDBJ databases">
        <title>Metabolic diversity and evolutionary history of the archaeal phylum ###Micrarchaeota### uncovered from a freshwater lake metagenome.</title>
        <authorList>
            <person name="Kadnikov V.V."/>
            <person name="Savvichev A.S."/>
            <person name="Mardanov A.V."/>
            <person name="Beletsky A.V."/>
            <person name="Chupakov A.V."/>
            <person name="Kokryatskaya N.M."/>
            <person name="Pimenov N.V."/>
            <person name="Ravin N.V."/>
        </authorList>
    </citation>
    <scope>NUCLEOTIDE SEQUENCE [LARGE SCALE GENOMIC DNA]</scope>
    <source>
        <plasmid evidence="2">psv326-1</plasmid>
    </source>
</reference>
<dbReference type="KEGG" id="flt:Sv326_1337"/>
<dbReference type="AlphaFoldDB" id="A0A7D5XIG9"/>